<evidence type="ECO:0000256" key="2">
    <source>
        <dbReference type="ARBA" id="ARBA00004370"/>
    </source>
</evidence>
<dbReference type="PANTHER" id="PTHR42878:SF7">
    <property type="entry name" value="SENSOR HISTIDINE KINASE GLRK"/>
    <property type="match status" value="1"/>
</dbReference>
<sequence length="241" mass="25759">MATAPLGFWLDSSHLRHQLRNELALARAATQAALGACSSPLVTTYLRRALDAIDRVSILMEEAELPQGGGAPSSSERLRREETRLFDLAELVSQTLDRLAPRFKHAGVAAALSARAGGCAWVVRGHPELLEAALTNVLVNAMEATPTGGTIRVEIEDGPVGSVSVRVVDSGPGIAPEVMSRLLREPVTTKAGPNRGVGLLMTRRIVEELHGGRLVMWSEHGRGATLILQLPLASSTLEETR</sequence>
<dbReference type="EMBL" id="CP141615">
    <property type="protein sequence ID" value="WRP16489.1"/>
    <property type="molecule type" value="Genomic_DNA"/>
</dbReference>
<accession>A0ABZ1BUP0</accession>
<keyword evidence="11" id="KW-1185">Reference proteome</keyword>
<dbReference type="PROSITE" id="PS50109">
    <property type="entry name" value="HIS_KIN"/>
    <property type="match status" value="1"/>
</dbReference>
<dbReference type="SUPFAM" id="SSF55874">
    <property type="entry name" value="ATPase domain of HSP90 chaperone/DNA topoisomerase II/histidine kinase"/>
    <property type="match status" value="1"/>
</dbReference>
<dbReference type="Gene3D" id="3.30.565.10">
    <property type="entry name" value="Histidine kinase-like ATPase, C-terminal domain"/>
    <property type="match status" value="1"/>
</dbReference>
<evidence type="ECO:0000313" key="10">
    <source>
        <dbReference type="EMBL" id="WRP16489.1"/>
    </source>
</evidence>
<dbReference type="GO" id="GO:0005524">
    <property type="term" value="F:ATP binding"/>
    <property type="evidence" value="ECO:0007669"/>
    <property type="project" value="UniProtKB-KW"/>
</dbReference>
<feature type="domain" description="Histidine kinase" evidence="9">
    <location>
        <begin position="14"/>
        <end position="234"/>
    </location>
</feature>
<reference evidence="10 11" key="1">
    <citation type="journal article" date="2024" name="Front. Microbiol.">
        <title>Novel thermophilic genera Geochorda gen. nov. and Carboxydochorda gen. nov. from the deep terrestrial subsurface reveal the ecophysiological diversity in the class Limnochordia.</title>
        <authorList>
            <person name="Karnachuk O.V."/>
            <person name="Lukina A.P."/>
            <person name="Avakyan M.R."/>
            <person name="Kadnikov V.V."/>
            <person name="Begmatov S."/>
            <person name="Beletsky A.V."/>
            <person name="Vlasova K.G."/>
            <person name="Novikov A.A."/>
            <person name="Shcherbakova V.A."/>
            <person name="Mardanov A.V."/>
            <person name="Ravin N.V."/>
        </authorList>
    </citation>
    <scope>NUCLEOTIDE SEQUENCE [LARGE SCALE GENOMIC DNA]</scope>
    <source>
        <strain evidence="10 11">L945</strain>
    </source>
</reference>
<evidence type="ECO:0000259" key="9">
    <source>
        <dbReference type="PROSITE" id="PS50109"/>
    </source>
</evidence>
<dbReference type="InterPro" id="IPR050351">
    <property type="entry name" value="BphY/WalK/GraS-like"/>
</dbReference>
<keyword evidence="7 10" id="KW-0067">ATP-binding</keyword>
<dbReference type="InterPro" id="IPR005467">
    <property type="entry name" value="His_kinase_dom"/>
</dbReference>
<gene>
    <name evidence="10" type="ORF">U7230_10320</name>
</gene>
<dbReference type="EC" id="2.7.13.3" evidence="3"/>
<dbReference type="InterPro" id="IPR036890">
    <property type="entry name" value="HATPase_C_sf"/>
</dbReference>
<protein>
    <recommendedName>
        <fullName evidence="3">histidine kinase</fullName>
        <ecNumber evidence="3">2.7.13.3</ecNumber>
    </recommendedName>
</protein>
<proteinExistence type="predicted"/>
<dbReference type="PRINTS" id="PR00344">
    <property type="entry name" value="BCTRLSENSOR"/>
</dbReference>
<name>A0ABZ1BUP0_9FIRM</name>
<dbReference type="PANTHER" id="PTHR42878">
    <property type="entry name" value="TWO-COMPONENT HISTIDINE KINASE"/>
    <property type="match status" value="1"/>
</dbReference>
<dbReference type="Pfam" id="PF02518">
    <property type="entry name" value="HATPase_c"/>
    <property type="match status" value="1"/>
</dbReference>
<evidence type="ECO:0000256" key="8">
    <source>
        <dbReference type="ARBA" id="ARBA00023012"/>
    </source>
</evidence>
<evidence type="ECO:0000256" key="7">
    <source>
        <dbReference type="ARBA" id="ARBA00022840"/>
    </source>
</evidence>
<dbReference type="Proteomes" id="UP001332192">
    <property type="component" value="Chromosome"/>
</dbReference>
<evidence type="ECO:0000256" key="3">
    <source>
        <dbReference type="ARBA" id="ARBA00012438"/>
    </source>
</evidence>
<evidence type="ECO:0000256" key="6">
    <source>
        <dbReference type="ARBA" id="ARBA00022777"/>
    </source>
</evidence>
<dbReference type="InterPro" id="IPR004358">
    <property type="entry name" value="Sig_transdc_His_kin-like_C"/>
</dbReference>
<dbReference type="InterPro" id="IPR003594">
    <property type="entry name" value="HATPase_dom"/>
</dbReference>
<evidence type="ECO:0000256" key="1">
    <source>
        <dbReference type="ARBA" id="ARBA00000085"/>
    </source>
</evidence>
<organism evidence="10 11">
    <name type="scientific">Carboxydichorda subterranea</name>
    <dbReference type="NCBI Taxonomy" id="3109565"/>
    <lineage>
        <taxon>Bacteria</taxon>
        <taxon>Bacillati</taxon>
        <taxon>Bacillota</taxon>
        <taxon>Limnochordia</taxon>
        <taxon>Limnochordales</taxon>
        <taxon>Geochordaceae</taxon>
        <taxon>Carboxydichorda</taxon>
    </lineage>
</organism>
<keyword evidence="4" id="KW-0808">Transferase</keyword>
<dbReference type="RefSeq" id="WP_324715762.1">
    <property type="nucleotide sequence ID" value="NZ_CP141615.1"/>
</dbReference>
<comment type="subcellular location">
    <subcellularLocation>
        <location evidence="2">Membrane</location>
    </subcellularLocation>
</comment>
<keyword evidence="8" id="KW-0902">Two-component regulatory system</keyword>
<comment type="catalytic activity">
    <reaction evidence="1">
        <text>ATP + protein L-histidine = ADP + protein N-phospho-L-histidine.</text>
        <dbReference type="EC" id="2.7.13.3"/>
    </reaction>
</comment>
<evidence type="ECO:0000313" key="11">
    <source>
        <dbReference type="Proteomes" id="UP001332192"/>
    </source>
</evidence>
<keyword evidence="5" id="KW-0547">Nucleotide-binding</keyword>
<keyword evidence="6" id="KW-0418">Kinase</keyword>
<evidence type="ECO:0000256" key="4">
    <source>
        <dbReference type="ARBA" id="ARBA00022679"/>
    </source>
</evidence>
<evidence type="ECO:0000256" key="5">
    <source>
        <dbReference type="ARBA" id="ARBA00022741"/>
    </source>
</evidence>
<dbReference type="SMART" id="SM00387">
    <property type="entry name" value="HATPase_c"/>
    <property type="match status" value="1"/>
</dbReference>